<dbReference type="PANTHER" id="PTHR33048">
    <property type="entry name" value="PTH11-LIKE INTEGRAL MEMBRANE PROTEIN (AFU_ORTHOLOGUE AFUA_5G11245)"/>
    <property type="match status" value="1"/>
</dbReference>
<feature type="transmembrane region" description="Helical" evidence="6">
    <location>
        <begin position="61"/>
        <end position="83"/>
    </location>
</feature>
<keyword evidence="9" id="KW-1185">Reference proteome</keyword>
<comment type="subcellular location">
    <subcellularLocation>
        <location evidence="1">Membrane</location>
        <topology evidence="1">Multi-pass membrane protein</topology>
    </subcellularLocation>
</comment>
<keyword evidence="4 6" id="KW-0472">Membrane</keyword>
<sequence>MANEGDQLTPEQYEYFLKHSSDDRGPSLIVCSSVTSALCTAFLLLRLLGRRMTHHRWYVHISDWFLIVAWVLFLGAAVSLGLSTRYGDGRHIIFVTNRRMLQIFSIVMEATYSGSMAFLKLSILALYGSIFPNRRFHYWIWAMGIFIVSWALMSAIGGICQCIPIESFWNESISGHCIQYGYLQLIATLCNIITDFIILLMPIPLVRRLHTSKENKRLLHFSFAMGGSACIVSIIRLVYSLQVGSLDGSWTAMPAAYLSEAEICVGFLVVSMPIYRPIYHKIVHGTTHSKKSDPSTGPGYQVKIGSNNTASRLVQISHNRTFNSVTPGISVTEDIELVRHAQRDGTWVRVSDENNNDDRLYEPSFFLESGRDSV</sequence>
<proteinExistence type="inferred from homology"/>
<keyword evidence="2 6" id="KW-0812">Transmembrane</keyword>
<dbReference type="AlphaFoldDB" id="A0A194VKA4"/>
<evidence type="ECO:0000259" key="7">
    <source>
        <dbReference type="Pfam" id="PF20684"/>
    </source>
</evidence>
<dbReference type="PANTHER" id="PTHR33048:SF47">
    <property type="entry name" value="INTEGRAL MEMBRANE PROTEIN-RELATED"/>
    <property type="match status" value="1"/>
</dbReference>
<evidence type="ECO:0000256" key="3">
    <source>
        <dbReference type="ARBA" id="ARBA00022989"/>
    </source>
</evidence>
<feature type="transmembrane region" description="Helical" evidence="6">
    <location>
        <begin position="218"/>
        <end position="239"/>
    </location>
</feature>
<comment type="similarity">
    <text evidence="5">Belongs to the SAT4 family.</text>
</comment>
<organism evidence="8 9">
    <name type="scientific">Cytospora mali</name>
    <name type="common">Apple Valsa canker fungus</name>
    <name type="synonym">Valsa mali</name>
    <dbReference type="NCBI Taxonomy" id="578113"/>
    <lineage>
        <taxon>Eukaryota</taxon>
        <taxon>Fungi</taxon>
        <taxon>Dikarya</taxon>
        <taxon>Ascomycota</taxon>
        <taxon>Pezizomycotina</taxon>
        <taxon>Sordariomycetes</taxon>
        <taxon>Sordariomycetidae</taxon>
        <taxon>Diaporthales</taxon>
        <taxon>Cytosporaceae</taxon>
        <taxon>Cytospora</taxon>
    </lineage>
</organism>
<keyword evidence="3 6" id="KW-1133">Transmembrane helix</keyword>
<feature type="transmembrane region" description="Helical" evidence="6">
    <location>
        <begin position="27"/>
        <end position="49"/>
    </location>
</feature>
<feature type="transmembrane region" description="Helical" evidence="6">
    <location>
        <begin position="103"/>
        <end position="126"/>
    </location>
</feature>
<evidence type="ECO:0000256" key="2">
    <source>
        <dbReference type="ARBA" id="ARBA00022692"/>
    </source>
</evidence>
<dbReference type="InterPro" id="IPR052337">
    <property type="entry name" value="SAT4-like"/>
</dbReference>
<feature type="domain" description="Rhodopsin" evidence="7">
    <location>
        <begin position="45"/>
        <end position="280"/>
    </location>
</feature>
<dbReference type="GO" id="GO:0016020">
    <property type="term" value="C:membrane"/>
    <property type="evidence" value="ECO:0007669"/>
    <property type="project" value="UniProtKB-SubCell"/>
</dbReference>
<evidence type="ECO:0000313" key="8">
    <source>
        <dbReference type="EMBL" id="KUI64393.1"/>
    </source>
</evidence>
<dbReference type="InterPro" id="IPR049326">
    <property type="entry name" value="Rhodopsin_dom_fungi"/>
</dbReference>
<evidence type="ECO:0000256" key="6">
    <source>
        <dbReference type="SAM" id="Phobius"/>
    </source>
</evidence>
<feature type="transmembrane region" description="Helical" evidence="6">
    <location>
        <begin position="251"/>
        <end position="275"/>
    </location>
</feature>
<dbReference type="Proteomes" id="UP000078559">
    <property type="component" value="Unassembled WGS sequence"/>
</dbReference>
<gene>
    <name evidence="8" type="ORF">VM1G_11195</name>
</gene>
<accession>A0A194VKA4</accession>
<evidence type="ECO:0000313" key="9">
    <source>
        <dbReference type="Proteomes" id="UP000078559"/>
    </source>
</evidence>
<evidence type="ECO:0000256" key="1">
    <source>
        <dbReference type="ARBA" id="ARBA00004141"/>
    </source>
</evidence>
<name>A0A194VKA4_CYTMA</name>
<feature type="transmembrane region" description="Helical" evidence="6">
    <location>
        <begin position="138"/>
        <end position="159"/>
    </location>
</feature>
<reference evidence="8" key="1">
    <citation type="submission" date="2014-12" db="EMBL/GenBank/DDBJ databases">
        <title>Genome Sequence of Valsa Canker Pathogens Uncovers a Specific Adaption of Colonization on Woody Bark.</title>
        <authorList>
            <person name="Yin Z."/>
            <person name="Liu H."/>
            <person name="Gao X."/>
            <person name="Li Z."/>
            <person name="Song N."/>
            <person name="Ke X."/>
            <person name="Dai Q."/>
            <person name="Wu Y."/>
            <person name="Sun Y."/>
            <person name="Xu J.-R."/>
            <person name="Kang Z.K."/>
            <person name="Wang L."/>
            <person name="Huang L."/>
        </authorList>
    </citation>
    <scope>NUCLEOTIDE SEQUENCE [LARGE SCALE GENOMIC DNA]</scope>
    <source>
        <strain evidence="8">03-8</strain>
    </source>
</reference>
<dbReference type="EMBL" id="KN796135">
    <property type="protein sequence ID" value="KUI64393.1"/>
    <property type="molecule type" value="Genomic_DNA"/>
</dbReference>
<dbReference type="Pfam" id="PF20684">
    <property type="entry name" value="Fung_rhodopsin"/>
    <property type="match status" value="1"/>
</dbReference>
<protein>
    <recommendedName>
        <fullName evidence="7">Rhodopsin domain-containing protein</fullName>
    </recommendedName>
</protein>
<evidence type="ECO:0000256" key="4">
    <source>
        <dbReference type="ARBA" id="ARBA00023136"/>
    </source>
</evidence>
<dbReference type="OrthoDB" id="5278984at2759"/>
<feature type="transmembrane region" description="Helical" evidence="6">
    <location>
        <begin position="179"/>
        <end position="206"/>
    </location>
</feature>
<evidence type="ECO:0000256" key="5">
    <source>
        <dbReference type="ARBA" id="ARBA00038359"/>
    </source>
</evidence>